<accession>A0AA40DU12</accession>
<proteinExistence type="predicted"/>
<dbReference type="EMBL" id="JAUIRO010000005">
    <property type="protein sequence ID" value="KAK0713317.1"/>
    <property type="molecule type" value="Genomic_DNA"/>
</dbReference>
<comment type="caution">
    <text evidence="10">The sequence shown here is derived from an EMBL/GenBank/DDBJ whole genome shotgun (WGS) entry which is preliminary data.</text>
</comment>
<dbReference type="GO" id="GO:0098552">
    <property type="term" value="C:side of membrane"/>
    <property type="evidence" value="ECO:0007669"/>
    <property type="project" value="UniProtKB-KW"/>
</dbReference>
<dbReference type="GeneID" id="85321346"/>
<dbReference type="Pfam" id="PF20238">
    <property type="entry name" value="BIM1-like_dom"/>
    <property type="match status" value="1"/>
</dbReference>
<reference evidence="10" key="1">
    <citation type="submission" date="2023-06" db="EMBL/GenBank/DDBJ databases">
        <title>Genome-scale phylogeny and comparative genomics of the fungal order Sordariales.</title>
        <authorList>
            <consortium name="Lawrence Berkeley National Laboratory"/>
            <person name="Hensen N."/>
            <person name="Bonometti L."/>
            <person name="Westerberg I."/>
            <person name="Brannstrom I.O."/>
            <person name="Guillou S."/>
            <person name="Cros-Aarteil S."/>
            <person name="Calhoun S."/>
            <person name="Haridas S."/>
            <person name="Kuo A."/>
            <person name="Mondo S."/>
            <person name="Pangilinan J."/>
            <person name="Riley R."/>
            <person name="LaButti K."/>
            <person name="Andreopoulos B."/>
            <person name="Lipzen A."/>
            <person name="Chen C."/>
            <person name="Yanf M."/>
            <person name="Daum C."/>
            <person name="Ng V."/>
            <person name="Clum A."/>
            <person name="Steindorff A."/>
            <person name="Ohm R."/>
            <person name="Martin F."/>
            <person name="Silar P."/>
            <person name="Natvig D."/>
            <person name="Lalanne C."/>
            <person name="Gautier V."/>
            <person name="Ament-velasquez S.L."/>
            <person name="Kruys A."/>
            <person name="Hutchinson M.I."/>
            <person name="Powell A.J."/>
            <person name="Barry K."/>
            <person name="Miller A.N."/>
            <person name="Grigoriev I.V."/>
            <person name="Debuchy R."/>
            <person name="Gladieux P."/>
            <person name="Thoren M.H."/>
            <person name="Johannesson H."/>
        </authorList>
    </citation>
    <scope>NUCLEOTIDE SEQUENCE</scope>
    <source>
        <strain evidence="10">SMH2392-1A</strain>
    </source>
</reference>
<evidence type="ECO:0000313" key="11">
    <source>
        <dbReference type="Proteomes" id="UP001172101"/>
    </source>
</evidence>
<keyword evidence="2" id="KW-1003">Cell membrane</keyword>
<evidence type="ECO:0000256" key="8">
    <source>
        <dbReference type="SAM" id="SignalP"/>
    </source>
</evidence>
<keyword evidence="7" id="KW-0449">Lipoprotein</keyword>
<keyword evidence="5" id="KW-0472">Membrane</keyword>
<dbReference type="RefSeq" id="XP_060294640.1">
    <property type="nucleotide sequence ID" value="XM_060438076.1"/>
</dbReference>
<evidence type="ECO:0000313" key="10">
    <source>
        <dbReference type="EMBL" id="KAK0713317.1"/>
    </source>
</evidence>
<dbReference type="InterPro" id="IPR046530">
    <property type="entry name" value="BIM1-like_dom"/>
</dbReference>
<dbReference type="PANTHER" id="PTHR34992:SF1">
    <property type="entry name" value="COPPER ACQUISITION FACTOR BIM1-LIKE DOMAIN-CONTAINING PROTEIN"/>
    <property type="match status" value="1"/>
</dbReference>
<dbReference type="Proteomes" id="UP001172101">
    <property type="component" value="Unassembled WGS sequence"/>
</dbReference>
<keyword evidence="6" id="KW-0325">Glycoprotein</keyword>
<feature type="chain" id="PRO_5041303385" description="Copper acquisition factor BIM1-like domain-containing protein" evidence="8">
    <location>
        <begin position="19"/>
        <end position="135"/>
    </location>
</feature>
<feature type="domain" description="Copper acquisition factor BIM1-like" evidence="9">
    <location>
        <begin position="18"/>
        <end position="133"/>
    </location>
</feature>
<evidence type="ECO:0000256" key="5">
    <source>
        <dbReference type="ARBA" id="ARBA00023136"/>
    </source>
</evidence>
<dbReference type="InterPro" id="IPR046936">
    <property type="entry name" value="BIM1-like"/>
</dbReference>
<evidence type="ECO:0000256" key="1">
    <source>
        <dbReference type="ARBA" id="ARBA00004609"/>
    </source>
</evidence>
<sequence>MRVVLPLWLLGLIGQSVAHFVLFSPVSLGYDDTRETESPCGSFDATDRSTGVTDWPVEGYPVSILTTHGSVTWEANAALISEGAITWVPLVLPFAQTGVGDVCFTQVPGNPAWVGQAAVVQLIQHAPDGLLYQVR</sequence>
<evidence type="ECO:0000259" key="9">
    <source>
        <dbReference type="Pfam" id="PF20238"/>
    </source>
</evidence>
<organism evidence="10 11">
    <name type="scientific">Lasiosphaeria miniovina</name>
    <dbReference type="NCBI Taxonomy" id="1954250"/>
    <lineage>
        <taxon>Eukaryota</taxon>
        <taxon>Fungi</taxon>
        <taxon>Dikarya</taxon>
        <taxon>Ascomycota</taxon>
        <taxon>Pezizomycotina</taxon>
        <taxon>Sordariomycetes</taxon>
        <taxon>Sordariomycetidae</taxon>
        <taxon>Sordariales</taxon>
        <taxon>Lasiosphaeriaceae</taxon>
        <taxon>Lasiosphaeria</taxon>
    </lineage>
</organism>
<dbReference type="GO" id="GO:0005886">
    <property type="term" value="C:plasma membrane"/>
    <property type="evidence" value="ECO:0007669"/>
    <property type="project" value="UniProtKB-SubCell"/>
</dbReference>
<name>A0AA40DU12_9PEZI</name>
<feature type="signal peptide" evidence="8">
    <location>
        <begin position="1"/>
        <end position="18"/>
    </location>
</feature>
<keyword evidence="4 8" id="KW-0732">Signal</keyword>
<evidence type="ECO:0000256" key="7">
    <source>
        <dbReference type="ARBA" id="ARBA00023288"/>
    </source>
</evidence>
<comment type="subcellular location">
    <subcellularLocation>
        <location evidence="1">Cell membrane</location>
        <topology evidence="1">Lipid-anchor</topology>
        <topology evidence="1">GPI-anchor</topology>
    </subcellularLocation>
</comment>
<keyword evidence="3" id="KW-0336">GPI-anchor</keyword>
<dbReference type="CDD" id="cd21176">
    <property type="entry name" value="LPMO_auxiliary-like"/>
    <property type="match status" value="1"/>
</dbReference>
<gene>
    <name evidence="10" type="ORF">B0T26DRAFT_649311</name>
</gene>
<protein>
    <recommendedName>
        <fullName evidence="9">Copper acquisition factor BIM1-like domain-containing protein</fullName>
    </recommendedName>
</protein>
<dbReference type="PANTHER" id="PTHR34992">
    <property type="entry name" value="HYPHAL ANASTAMOSIS-7 PROTEIN"/>
    <property type="match status" value="1"/>
</dbReference>
<keyword evidence="11" id="KW-1185">Reference proteome</keyword>
<evidence type="ECO:0000256" key="3">
    <source>
        <dbReference type="ARBA" id="ARBA00022622"/>
    </source>
</evidence>
<evidence type="ECO:0000256" key="2">
    <source>
        <dbReference type="ARBA" id="ARBA00022475"/>
    </source>
</evidence>
<evidence type="ECO:0000256" key="6">
    <source>
        <dbReference type="ARBA" id="ARBA00023180"/>
    </source>
</evidence>
<dbReference type="AlphaFoldDB" id="A0AA40DU12"/>
<evidence type="ECO:0000256" key="4">
    <source>
        <dbReference type="ARBA" id="ARBA00022729"/>
    </source>
</evidence>